<organism evidence="1 2">
    <name type="scientific">Aliarcobacter thereius</name>
    <dbReference type="NCBI Taxonomy" id="544718"/>
    <lineage>
        <taxon>Bacteria</taxon>
        <taxon>Pseudomonadati</taxon>
        <taxon>Campylobacterota</taxon>
        <taxon>Epsilonproteobacteria</taxon>
        <taxon>Campylobacterales</taxon>
        <taxon>Arcobacteraceae</taxon>
        <taxon>Aliarcobacter</taxon>
    </lineage>
</organism>
<sequence>MDLYLQMGYGMMGIAKDLITSWGSGTVILSPRDLTEEQTIKFAEEIIKKNGNTLFDPQYYNPHADHKKLNEWRHWFNQYDTSLLSENEYISNLFAEIKDINDCAQTSAYIIPGILCNVIDKHWLTPQQIFLEQANIYFTDKEKYATLALEESLITDEEDIEKLIQIVSLWDVDGFYIVPEGEYLTKEENWLSNLTLLVAGLKLQNKKVIVGYSNHQMLLLSCANIDAIASGTFLNIRHFSKNKFDENEEDSQSRRTTWYYCPQAMSEYRKRTLDIAFNRRDGSIDLLKPYGKITDYTNILFQGIAPSSTAFKDTLSFKHYLDTLKKQCLISKKDTFENTINFQEELADNAYKFIRQLKELGIRENGRSFLKIYDSYKETLLTIKKQRGPLLKRNW</sequence>
<comment type="caution">
    <text evidence="1">The sequence shown here is derived from an EMBL/GenBank/DDBJ whole genome shotgun (WGS) entry which is preliminary data.</text>
</comment>
<reference evidence="1 2" key="1">
    <citation type="submission" date="2019-05" db="EMBL/GenBank/DDBJ databases">
        <title>Arcobacter cibarius and Arcobacter thereius providing challenges in identification an antibiotic susceptibility and Quinolone resistance.</title>
        <authorList>
            <person name="Busch A."/>
            <person name="Hanel I."/>
            <person name="Hotzel H."/>
            <person name="Tomaso H."/>
        </authorList>
    </citation>
    <scope>NUCLEOTIDE SEQUENCE [LARGE SCALE GENOMIC DNA]</scope>
    <source>
        <strain evidence="1 2">17CS1191_2</strain>
    </source>
</reference>
<dbReference type="EMBL" id="VBUF01000004">
    <property type="protein sequence ID" value="TLS71379.1"/>
    <property type="molecule type" value="Genomic_DNA"/>
</dbReference>
<proteinExistence type="predicted"/>
<dbReference type="Proteomes" id="UP000308001">
    <property type="component" value="Unassembled WGS sequence"/>
</dbReference>
<dbReference type="AlphaFoldDB" id="A0A5R9H9U6"/>
<protein>
    <submittedName>
        <fullName evidence="1">Uncharacterized protein</fullName>
    </submittedName>
</protein>
<name>A0A5R9H9U6_9BACT</name>
<accession>A0A5R9H9U6</accession>
<evidence type="ECO:0000313" key="2">
    <source>
        <dbReference type="Proteomes" id="UP000308001"/>
    </source>
</evidence>
<evidence type="ECO:0000313" key="1">
    <source>
        <dbReference type="EMBL" id="TLS71379.1"/>
    </source>
</evidence>
<gene>
    <name evidence="1" type="ORF">FE246_07140</name>
</gene>
<dbReference type="RefSeq" id="WP_138142956.1">
    <property type="nucleotide sequence ID" value="NZ_VBUF01000004.1"/>
</dbReference>